<name>A0A8S3X1F8_PARAO</name>
<dbReference type="CDD" id="cd16134">
    <property type="entry name" value="RA_RASSF8"/>
    <property type="match status" value="1"/>
</dbReference>
<keyword evidence="5" id="KW-1185">Reference proteome</keyword>
<dbReference type="InterPro" id="IPR033593">
    <property type="entry name" value="N-RASSF"/>
</dbReference>
<protein>
    <submittedName>
        <fullName evidence="4">(apollo) hypothetical protein</fullName>
    </submittedName>
</protein>
<keyword evidence="1" id="KW-0175">Coiled coil</keyword>
<evidence type="ECO:0000259" key="3">
    <source>
        <dbReference type="PROSITE" id="PS50200"/>
    </source>
</evidence>
<dbReference type="GO" id="GO:0007165">
    <property type="term" value="P:signal transduction"/>
    <property type="evidence" value="ECO:0007669"/>
    <property type="project" value="InterPro"/>
</dbReference>
<evidence type="ECO:0000256" key="2">
    <source>
        <dbReference type="SAM" id="MobiDB-lite"/>
    </source>
</evidence>
<comment type="caution">
    <text evidence="4">The sequence shown here is derived from an EMBL/GenBank/DDBJ whole genome shotgun (WGS) entry which is preliminary data.</text>
</comment>
<dbReference type="InterPro" id="IPR048945">
    <property type="entry name" value="RASSF8/10_RA"/>
</dbReference>
<sequence>MELKVWVEGIQRIVCGVTETTTCQDVVFALAHATGKVGRFTLIERWRNNERLLAPQEYPLKILMKWGEYSNDIQFILRRSDSSNNQKPSQPNNTRSPIGNGSHNNSNSNVPDNQTSPNRANSTPSFNNNVNNTSPGYPVGVVKGVQQAKTPESNSPVLKDVPPYRDPPPPYRSPPPPSQALRKSPNRTRISRPSHMSPVNLPDENQDTRNPEAITYNSQYRELVSLVNYQREKLSSQQVDLIKYDAEIGYWENKGREQERQVEMLQQQISSADNQLRISTEQVQALNYVEEESEIVKQNEKTIKSEIVLVRSKLANCETELLQCKNKIRKLMEDIHNEQRLISSRQQENRQALERSMLAEMENLQTQIQQAKHATEINHLTAENLKREVGVLENAIMEKKRQVERLVQEMKEANLQSLTGSVDELRNPLDGCKTGSARRIIGSPRQLENAAPTNKNPHGVWV</sequence>
<feature type="coiled-coil region" evidence="1">
    <location>
        <begin position="255"/>
        <end position="282"/>
    </location>
</feature>
<dbReference type="EMBL" id="CAJQZP010000884">
    <property type="protein sequence ID" value="CAG4991315.1"/>
    <property type="molecule type" value="Genomic_DNA"/>
</dbReference>
<dbReference type="InterPro" id="IPR048944">
    <property type="entry name" value="RASSF8_RA"/>
</dbReference>
<feature type="compositionally biased region" description="Low complexity" evidence="2">
    <location>
        <begin position="82"/>
        <end position="109"/>
    </location>
</feature>
<accession>A0A8S3X1F8</accession>
<feature type="compositionally biased region" description="Pro residues" evidence="2">
    <location>
        <begin position="164"/>
        <end position="178"/>
    </location>
</feature>
<gene>
    <name evidence="4" type="ORF">PAPOLLO_LOCUS12101</name>
</gene>
<feature type="compositionally biased region" description="Polar residues" evidence="2">
    <location>
        <begin position="147"/>
        <end position="156"/>
    </location>
</feature>
<feature type="domain" description="Ras-associating" evidence="3">
    <location>
        <begin position="1"/>
        <end position="82"/>
    </location>
</feature>
<dbReference type="SMART" id="SM00314">
    <property type="entry name" value="RA"/>
    <property type="match status" value="1"/>
</dbReference>
<feature type="region of interest" description="Disordered" evidence="2">
    <location>
        <begin position="81"/>
        <end position="211"/>
    </location>
</feature>
<reference evidence="4" key="1">
    <citation type="submission" date="2021-04" db="EMBL/GenBank/DDBJ databases">
        <authorList>
            <person name="Tunstrom K."/>
        </authorList>
    </citation>
    <scope>NUCLEOTIDE SEQUENCE</scope>
</reference>
<organism evidence="4 5">
    <name type="scientific">Parnassius apollo</name>
    <name type="common">Apollo butterfly</name>
    <name type="synonym">Papilio apollo</name>
    <dbReference type="NCBI Taxonomy" id="110799"/>
    <lineage>
        <taxon>Eukaryota</taxon>
        <taxon>Metazoa</taxon>
        <taxon>Ecdysozoa</taxon>
        <taxon>Arthropoda</taxon>
        <taxon>Hexapoda</taxon>
        <taxon>Insecta</taxon>
        <taxon>Pterygota</taxon>
        <taxon>Neoptera</taxon>
        <taxon>Endopterygota</taxon>
        <taxon>Lepidoptera</taxon>
        <taxon>Glossata</taxon>
        <taxon>Ditrysia</taxon>
        <taxon>Papilionoidea</taxon>
        <taxon>Papilionidae</taxon>
        <taxon>Parnassiinae</taxon>
        <taxon>Parnassini</taxon>
        <taxon>Parnassius</taxon>
        <taxon>Parnassius</taxon>
    </lineage>
</organism>
<dbReference type="Pfam" id="PF21712">
    <property type="entry name" value="RASSF8-10_RA"/>
    <property type="match status" value="1"/>
</dbReference>
<evidence type="ECO:0000313" key="5">
    <source>
        <dbReference type="Proteomes" id="UP000691718"/>
    </source>
</evidence>
<feature type="compositionally biased region" description="Polar residues" evidence="2">
    <location>
        <begin position="110"/>
        <end position="120"/>
    </location>
</feature>
<feature type="coiled-coil region" evidence="1">
    <location>
        <begin position="314"/>
        <end position="416"/>
    </location>
</feature>
<evidence type="ECO:0000313" key="4">
    <source>
        <dbReference type="EMBL" id="CAG4991315.1"/>
    </source>
</evidence>
<dbReference type="InterPro" id="IPR000159">
    <property type="entry name" value="RA_dom"/>
</dbReference>
<dbReference type="PROSITE" id="PS50200">
    <property type="entry name" value="RA"/>
    <property type="match status" value="1"/>
</dbReference>
<dbReference type="PANTHER" id="PTHR15286">
    <property type="entry name" value="RAS-ASSOCIATING DOMAIN CONTAINING PROTEIN"/>
    <property type="match status" value="1"/>
</dbReference>
<dbReference type="Proteomes" id="UP000691718">
    <property type="component" value="Unassembled WGS sequence"/>
</dbReference>
<proteinExistence type="predicted"/>
<evidence type="ECO:0000256" key="1">
    <source>
        <dbReference type="SAM" id="Coils"/>
    </source>
</evidence>
<dbReference type="PANTHER" id="PTHR15286:SF6">
    <property type="entry name" value="GH01133P"/>
    <property type="match status" value="1"/>
</dbReference>
<feature type="compositionally biased region" description="Low complexity" evidence="2">
    <location>
        <begin position="121"/>
        <end position="135"/>
    </location>
</feature>
<dbReference type="AlphaFoldDB" id="A0A8S3X1F8"/>
<dbReference type="OrthoDB" id="10051571at2759"/>